<dbReference type="GO" id="GO:0016491">
    <property type="term" value="F:oxidoreductase activity"/>
    <property type="evidence" value="ECO:0007669"/>
    <property type="project" value="UniProtKB-KW"/>
</dbReference>
<comment type="similarity">
    <text evidence="1">Belongs to the short-chain dehydrogenases/reductases (SDR) family.</text>
</comment>
<dbReference type="Gene3D" id="3.40.50.720">
    <property type="entry name" value="NAD(P)-binding Rossmann-like Domain"/>
    <property type="match status" value="1"/>
</dbReference>
<dbReference type="EMBL" id="JAJGCB010000011">
    <property type="protein sequence ID" value="KAJ8990318.1"/>
    <property type="molecule type" value="Genomic_DNA"/>
</dbReference>
<keyword evidence="3" id="KW-0560">Oxidoreductase</keyword>
<gene>
    <name evidence="4" type="ORF">HRR80_005803</name>
</gene>
<accession>A0AAN6ES76</accession>
<dbReference type="InterPro" id="IPR002347">
    <property type="entry name" value="SDR_fam"/>
</dbReference>
<dbReference type="AlphaFoldDB" id="A0AAN6ES76"/>
<sequence>MKQLENGNSHQDFGHGCSRILGALSITNMAALNNKALTGATGQGRLDGKVALVTGGSLGFGAAIIKKFQTEGARVVAVDISPTLTQSVSESYPDGSVVAVIGDVSRVETWTTALDTALRRFGKLDIVVNNAGVIYDNTPSHEVEEAEFDRLMRINVKSLFWSCKIIVPYLQARGEGGNFINLSSTGASRPRPGVTWYSASKGAVSIMTKSLGVEYAPNKIRFNALLPALGETAMLPKVLGKADTAENRAPILASIPLGRFTQGTDVANAACFLASDEACFITGVCMEVDGGRCI</sequence>
<name>A0AAN6ES76_EXODE</name>
<evidence type="ECO:0000256" key="2">
    <source>
        <dbReference type="ARBA" id="ARBA00022857"/>
    </source>
</evidence>
<dbReference type="NCBIfam" id="NF005559">
    <property type="entry name" value="PRK07231.1"/>
    <property type="match status" value="1"/>
</dbReference>
<organism evidence="4 5">
    <name type="scientific">Exophiala dermatitidis</name>
    <name type="common">Black yeast-like fungus</name>
    <name type="synonym">Wangiella dermatitidis</name>
    <dbReference type="NCBI Taxonomy" id="5970"/>
    <lineage>
        <taxon>Eukaryota</taxon>
        <taxon>Fungi</taxon>
        <taxon>Dikarya</taxon>
        <taxon>Ascomycota</taxon>
        <taxon>Pezizomycotina</taxon>
        <taxon>Eurotiomycetes</taxon>
        <taxon>Chaetothyriomycetidae</taxon>
        <taxon>Chaetothyriales</taxon>
        <taxon>Herpotrichiellaceae</taxon>
        <taxon>Exophiala</taxon>
    </lineage>
</organism>
<comment type="caution">
    <text evidence="4">The sequence shown here is derived from an EMBL/GenBank/DDBJ whole genome shotgun (WGS) entry which is preliminary data.</text>
</comment>
<dbReference type="PANTHER" id="PTHR43639:SF1">
    <property type="entry name" value="SHORT-CHAIN DEHYDROGENASE_REDUCTASE FAMILY PROTEIN"/>
    <property type="match status" value="1"/>
</dbReference>
<dbReference type="PROSITE" id="PS00061">
    <property type="entry name" value="ADH_SHORT"/>
    <property type="match status" value="1"/>
</dbReference>
<dbReference type="InterPro" id="IPR020904">
    <property type="entry name" value="Sc_DH/Rdtase_CS"/>
</dbReference>
<dbReference type="Proteomes" id="UP001161757">
    <property type="component" value="Unassembled WGS sequence"/>
</dbReference>
<dbReference type="PANTHER" id="PTHR43639">
    <property type="entry name" value="OXIDOREDUCTASE, SHORT-CHAIN DEHYDROGENASE/REDUCTASE FAMILY (AFU_ORTHOLOGUE AFUA_5G02870)"/>
    <property type="match status" value="1"/>
</dbReference>
<dbReference type="InterPro" id="IPR036291">
    <property type="entry name" value="NAD(P)-bd_dom_sf"/>
</dbReference>
<keyword evidence="2" id="KW-0521">NADP</keyword>
<dbReference type="Pfam" id="PF13561">
    <property type="entry name" value="adh_short_C2"/>
    <property type="match status" value="1"/>
</dbReference>
<protein>
    <recommendedName>
        <fullName evidence="6">3-oxoacyl-[acyl-carrier protein] reductase</fullName>
    </recommendedName>
</protein>
<evidence type="ECO:0008006" key="6">
    <source>
        <dbReference type="Google" id="ProtNLM"/>
    </source>
</evidence>
<dbReference type="PRINTS" id="PR00080">
    <property type="entry name" value="SDRFAMILY"/>
</dbReference>
<dbReference type="PRINTS" id="PR00081">
    <property type="entry name" value="GDHRDH"/>
</dbReference>
<dbReference type="FunFam" id="3.40.50.720:FF:000084">
    <property type="entry name" value="Short-chain dehydrogenase reductase"/>
    <property type="match status" value="1"/>
</dbReference>
<dbReference type="SUPFAM" id="SSF51735">
    <property type="entry name" value="NAD(P)-binding Rossmann-fold domains"/>
    <property type="match status" value="1"/>
</dbReference>
<evidence type="ECO:0000313" key="4">
    <source>
        <dbReference type="EMBL" id="KAJ8990318.1"/>
    </source>
</evidence>
<evidence type="ECO:0000256" key="1">
    <source>
        <dbReference type="ARBA" id="ARBA00006484"/>
    </source>
</evidence>
<proteinExistence type="inferred from homology"/>
<reference evidence="4" key="1">
    <citation type="submission" date="2023-01" db="EMBL/GenBank/DDBJ databases">
        <title>Exophiala dermititidis isolated from Cystic Fibrosis Patient.</title>
        <authorList>
            <person name="Kurbessoian T."/>
            <person name="Crocker A."/>
            <person name="Murante D."/>
            <person name="Hogan D.A."/>
            <person name="Stajich J.E."/>
        </authorList>
    </citation>
    <scope>NUCLEOTIDE SEQUENCE</scope>
    <source>
        <strain evidence="4">Ex8</strain>
    </source>
</reference>
<evidence type="ECO:0000256" key="3">
    <source>
        <dbReference type="ARBA" id="ARBA00023002"/>
    </source>
</evidence>
<evidence type="ECO:0000313" key="5">
    <source>
        <dbReference type="Proteomes" id="UP001161757"/>
    </source>
</evidence>